<proteinExistence type="predicted"/>
<dbReference type="Proteomes" id="UP000091857">
    <property type="component" value="Chromosome 9"/>
</dbReference>
<accession>A0ACB7H4G9</accession>
<name>A0ACB7H4G9_MANES</name>
<reference evidence="2" key="1">
    <citation type="journal article" date="2016" name="Nat. Biotechnol.">
        <title>Sequencing wild and cultivated cassava and related species reveals extensive interspecific hybridization and genetic diversity.</title>
        <authorList>
            <person name="Bredeson J.V."/>
            <person name="Lyons J.B."/>
            <person name="Prochnik S.E."/>
            <person name="Wu G.A."/>
            <person name="Ha C.M."/>
            <person name="Edsinger-Gonzales E."/>
            <person name="Grimwood J."/>
            <person name="Schmutz J."/>
            <person name="Rabbi I.Y."/>
            <person name="Egesi C."/>
            <person name="Nauluvula P."/>
            <person name="Lebot V."/>
            <person name="Ndunguru J."/>
            <person name="Mkamilo G."/>
            <person name="Bart R.S."/>
            <person name="Setter T.L."/>
            <person name="Gleadow R.M."/>
            <person name="Kulakow P."/>
            <person name="Ferguson M.E."/>
            <person name="Rounsley S."/>
            <person name="Rokhsar D.S."/>
        </authorList>
    </citation>
    <scope>NUCLEOTIDE SEQUENCE [LARGE SCALE GENOMIC DNA]</scope>
    <source>
        <strain evidence="2">cv. AM560-2</strain>
    </source>
</reference>
<dbReference type="EMBL" id="CM004395">
    <property type="protein sequence ID" value="KAG8647091.1"/>
    <property type="molecule type" value="Genomic_DNA"/>
</dbReference>
<protein>
    <submittedName>
        <fullName evidence="1">Uncharacterized protein</fullName>
    </submittedName>
</protein>
<comment type="caution">
    <text evidence="1">The sequence shown here is derived from an EMBL/GenBank/DDBJ whole genome shotgun (WGS) entry which is preliminary data.</text>
</comment>
<gene>
    <name evidence="1" type="ORF">MANES_09G058940v8</name>
</gene>
<keyword evidence="2" id="KW-1185">Reference proteome</keyword>
<organism evidence="1 2">
    <name type="scientific">Manihot esculenta</name>
    <name type="common">Cassava</name>
    <name type="synonym">Jatropha manihot</name>
    <dbReference type="NCBI Taxonomy" id="3983"/>
    <lineage>
        <taxon>Eukaryota</taxon>
        <taxon>Viridiplantae</taxon>
        <taxon>Streptophyta</taxon>
        <taxon>Embryophyta</taxon>
        <taxon>Tracheophyta</taxon>
        <taxon>Spermatophyta</taxon>
        <taxon>Magnoliopsida</taxon>
        <taxon>eudicotyledons</taxon>
        <taxon>Gunneridae</taxon>
        <taxon>Pentapetalae</taxon>
        <taxon>rosids</taxon>
        <taxon>fabids</taxon>
        <taxon>Malpighiales</taxon>
        <taxon>Euphorbiaceae</taxon>
        <taxon>Crotonoideae</taxon>
        <taxon>Manihoteae</taxon>
        <taxon>Manihot</taxon>
    </lineage>
</organism>
<sequence>MEFQWINSPPSTRLSHSTQHNLAIMKQNSLVLLIFLSFLLLSSTSARILPPKQVGKERRGHGITQLPGTSFTEKKDDVSHLMGSEVDECVEGDEECFQRRMVAEAHLDYIYTQHHNKP</sequence>
<evidence type="ECO:0000313" key="1">
    <source>
        <dbReference type="EMBL" id="KAG8647091.1"/>
    </source>
</evidence>
<evidence type="ECO:0000313" key="2">
    <source>
        <dbReference type="Proteomes" id="UP000091857"/>
    </source>
</evidence>